<dbReference type="EMBL" id="LODT01000037">
    <property type="protein sequence ID" value="KYQ90554.1"/>
    <property type="molecule type" value="Genomic_DNA"/>
</dbReference>
<gene>
    <name evidence="1" type="ORF">DLAC_09180</name>
</gene>
<dbReference type="InParanoid" id="A0A151Z9L2"/>
<evidence type="ECO:0000313" key="2">
    <source>
        <dbReference type="Proteomes" id="UP000076078"/>
    </source>
</evidence>
<accession>A0A151Z9L2</accession>
<dbReference type="SUPFAM" id="SSF52047">
    <property type="entry name" value="RNI-like"/>
    <property type="match status" value="1"/>
</dbReference>
<organism evidence="1 2">
    <name type="scientific">Tieghemostelium lacteum</name>
    <name type="common">Slime mold</name>
    <name type="synonym">Dictyostelium lacteum</name>
    <dbReference type="NCBI Taxonomy" id="361077"/>
    <lineage>
        <taxon>Eukaryota</taxon>
        <taxon>Amoebozoa</taxon>
        <taxon>Evosea</taxon>
        <taxon>Eumycetozoa</taxon>
        <taxon>Dictyostelia</taxon>
        <taxon>Dictyosteliales</taxon>
        <taxon>Raperosteliaceae</taxon>
        <taxon>Tieghemostelium</taxon>
    </lineage>
</organism>
<evidence type="ECO:0000313" key="1">
    <source>
        <dbReference type="EMBL" id="KYQ90554.1"/>
    </source>
</evidence>
<dbReference type="Proteomes" id="UP000076078">
    <property type="component" value="Unassembled WGS sequence"/>
</dbReference>
<proteinExistence type="predicted"/>
<comment type="caution">
    <text evidence="1">The sequence shown here is derived from an EMBL/GenBank/DDBJ whole genome shotgun (WGS) entry which is preliminary data.</text>
</comment>
<dbReference type="InterPro" id="IPR032675">
    <property type="entry name" value="LRR_dom_sf"/>
</dbReference>
<protein>
    <submittedName>
        <fullName evidence="1">Uncharacterized protein</fullName>
    </submittedName>
</protein>
<sequence>MNSKFKQLINLFLKKQNSKNDNITDNINNQYFKGQLPNTILIKIINIILADIFSHSYQDITLSFMRKFMYLNKNIRDNVLTKLKVDKKYILYDIRSLKFYLLIYKYISFKRVAINVALLPQLNQHLITENKPISLYIYNNELELLNEYPKLTINKLEIYYRGWDETKPNHILQKLPVETLSISDSSGVCVHSYPYIMDNIAPDTLRKLNIIQIMIPDDYNPIVNEFQLSSIKRYFNLTSIYISLECKSLDILSLTELVQQNHQLEKFTFKMNSHSSQNNSTMWYSTFFQGIQNHPSLKKLEIWISTINPNIESLNSYLSNNKVLEKFIFILIKNIHSETTNNTINTTQNLNHTLKYISMNLSTLYMLNFGSCINTHLQELIIHINVSEHGFIENFKHWNQTISSFPNLRKLTIHNATSDTSISALIKLSIFNWISKICSLVISICKLESLHLKFDSSSNISEVDFVNLFQELSKSRLLTSLYLSDCSLSSKSSIILFRDLPSLMILESQHIYLDSTVEALIINNKTIECINIVLSGNTEDGNLNFIYNLLTRNQTLKFLKLGTLKFTPSEVEKLPILLDAIKQNQSLKTFNSPIHIKQLKELFNQKLILPF</sequence>
<keyword evidence="2" id="KW-1185">Reference proteome</keyword>
<reference evidence="1 2" key="1">
    <citation type="submission" date="2015-12" db="EMBL/GenBank/DDBJ databases">
        <title>Dictyostelia acquired genes for synthesis and detection of signals that induce cell-type specialization by lateral gene transfer from prokaryotes.</title>
        <authorList>
            <person name="Gloeckner G."/>
            <person name="Schaap P."/>
        </authorList>
    </citation>
    <scope>NUCLEOTIDE SEQUENCE [LARGE SCALE GENOMIC DNA]</scope>
    <source>
        <strain evidence="1 2">TK</strain>
    </source>
</reference>
<dbReference type="Gene3D" id="3.80.10.10">
    <property type="entry name" value="Ribonuclease Inhibitor"/>
    <property type="match status" value="2"/>
</dbReference>
<dbReference type="AlphaFoldDB" id="A0A151Z9L2"/>
<name>A0A151Z9L2_TIELA</name>